<feature type="region of interest" description="Disordered" evidence="1">
    <location>
        <begin position="555"/>
        <end position="616"/>
    </location>
</feature>
<reference evidence="3 4" key="1">
    <citation type="journal article" date="2005" name="Science">
        <title>The genome of the basidiomycetous yeast and human pathogen Cryptococcus neoformans.</title>
        <authorList>
            <person name="Loftus B.J."/>
            <person name="Fung E."/>
            <person name="Roncaglia P."/>
            <person name="Rowley D."/>
            <person name="Amedeo P."/>
            <person name="Bruno D."/>
            <person name="Vamathevan J."/>
            <person name="Miranda M."/>
            <person name="Anderson I.J."/>
            <person name="Fraser J.A."/>
            <person name="Allen J.E."/>
            <person name="Bosdet I.E."/>
            <person name="Brent M.R."/>
            <person name="Chiu R."/>
            <person name="Doering T.L."/>
            <person name="Donlin M.J."/>
            <person name="D'Souza C.A."/>
            <person name="Fox D.S."/>
            <person name="Grinberg V."/>
            <person name="Fu J."/>
            <person name="Fukushima M."/>
            <person name="Haas B.J."/>
            <person name="Huang J.C."/>
            <person name="Janbon G."/>
            <person name="Jones S.J."/>
            <person name="Koo H.L."/>
            <person name="Krzywinski M.I."/>
            <person name="Kwon-Chung J.K."/>
            <person name="Lengeler K.B."/>
            <person name="Maiti R."/>
            <person name="Marra M.A."/>
            <person name="Marra R.E."/>
            <person name="Mathewson C.A."/>
            <person name="Mitchell T.G."/>
            <person name="Pertea M."/>
            <person name="Riggs F.R."/>
            <person name="Salzberg S.L."/>
            <person name="Schein J.E."/>
            <person name="Shvartsbeyn A."/>
            <person name="Shin H."/>
            <person name="Shumway M."/>
            <person name="Specht C.A."/>
            <person name="Suh B.B."/>
            <person name="Tenney A."/>
            <person name="Utterback T.R."/>
            <person name="Wickes B.L."/>
            <person name="Wortman J.R."/>
            <person name="Wye N.H."/>
            <person name="Kronstad J.W."/>
            <person name="Lodge J.K."/>
            <person name="Heitman J."/>
            <person name="Davis R.W."/>
            <person name="Fraser C.M."/>
            <person name="Hyman R.W."/>
        </authorList>
    </citation>
    <scope>NUCLEOTIDE SEQUENCE [LARGE SCALE GENOMIC DNA]</scope>
    <source>
        <strain evidence="4">JEC21 / ATCC MYA-565</strain>
    </source>
</reference>
<dbReference type="PANTHER" id="PTHR47332:SF4">
    <property type="entry name" value="SET DOMAIN-CONTAINING PROTEIN 5"/>
    <property type="match status" value="1"/>
</dbReference>
<feature type="compositionally biased region" description="Basic residues" evidence="1">
    <location>
        <begin position="601"/>
        <end position="616"/>
    </location>
</feature>
<dbReference type="OrthoDB" id="265717at2759"/>
<dbReference type="EMBL" id="AE017351">
    <property type="protein sequence ID" value="AAW46397.2"/>
    <property type="molecule type" value="Genomic_DNA"/>
</dbReference>
<dbReference type="InterPro" id="IPR001214">
    <property type="entry name" value="SET_dom"/>
</dbReference>
<dbReference type="KEGG" id="cne:CNK03220"/>
<dbReference type="GO" id="GO:0042054">
    <property type="term" value="F:histone methyltransferase activity"/>
    <property type="evidence" value="ECO:0000318"/>
    <property type="project" value="GO_Central"/>
</dbReference>
<protein>
    <recommendedName>
        <fullName evidence="2">SET domain-containing protein</fullName>
    </recommendedName>
</protein>
<keyword evidence="4" id="KW-1185">Reference proteome</keyword>
<feature type="compositionally biased region" description="Polar residues" evidence="1">
    <location>
        <begin position="113"/>
        <end position="142"/>
    </location>
</feature>
<dbReference type="HOGENOM" id="CLU_462322_0_0_1"/>
<name>Q5K948_CRYD1</name>
<feature type="region of interest" description="Disordered" evidence="1">
    <location>
        <begin position="103"/>
        <end position="157"/>
    </location>
</feature>
<dbReference type="InterPro" id="IPR053185">
    <property type="entry name" value="SET_domain_protein"/>
</dbReference>
<feature type="domain" description="SET" evidence="2">
    <location>
        <begin position="214"/>
        <end position="336"/>
    </location>
</feature>
<dbReference type="Gene3D" id="2.170.270.10">
    <property type="entry name" value="SET domain"/>
    <property type="match status" value="1"/>
</dbReference>
<feature type="compositionally biased region" description="Low complexity" evidence="1">
    <location>
        <begin position="567"/>
        <end position="588"/>
    </location>
</feature>
<dbReference type="InParanoid" id="Q5K948"/>
<sequence>MSITSATYTGLAPVSQHTKDNLTYYPYVLHSIFGNQFTAATADPYIPAETIKLNTGPVGLQARLKGEDGALVETARKSDGSGNAIVRITGSWYLKPDQKNKTNVHLTADTGDSHTVSSSPPTDSPNALLSPIKSSKSPQGGTVSPHPPPPKSPAKRLVDKAKKGLHRLHDFPTVLSRSGITGQFAPLIAEAVTPNKNQYFKEVPCFGLFSTQYIATKFIPQGQTILVEQPLVTISDFFKNSEKDTQDYYDRADKALKQRFDKMLNLHPKEGFYGTLLTNAVKLKETGDRAMIFEKALKFRRSCDANITIACHGGGPAAYCIALTDIRPGTELLQRYIPSDASPFQLRQAQILEEYNVICQCRLCTLPLIERERSDDNRVRRREILDNLDRDMKRNPTVALARVEEAILLAVQEGLWEGLFSDFEKACMICCGWGDEESAEKWREPAKRAATLSWGDQISKILSSTIIDVEPKKTKIWDTFRVAAKTEMTQLRGPDPAFLRQALRIFAFMNPRTGKMDPLFDVSNIEDVGRAITITGPDTTIHQPQKADMMNEKNDPNILQAPLNSNPMRPAASVSPSSPTTSPLNPKSLLGPGSLSPNKMNYRKKSMGIMRKKSHF</sequence>
<dbReference type="AlphaFoldDB" id="Q5K948"/>
<dbReference type="PANTHER" id="PTHR47332">
    <property type="entry name" value="SET DOMAIN-CONTAINING PROTEIN 5"/>
    <property type="match status" value="1"/>
</dbReference>
<dbReference type="eggNOG" id="KOG2084">
    <property type="taxonomic scope" value="Eukaryota"/>
</dbReference>
<gene>
    <name evidence="3" type="ordered locus">CNK03220</name>
</gene>
<proteinExistence type="predicted"/>
<evidence type="ECO:0000259" key="2">
    <source>
        <dbReference type="Pfam" id="PF00856"/>
    </source>
</evidence>
<dbReference type="RefSeq" id="XP_024513798.1">
    <property type="nucleotide sequence ID" value="XM_024658112.1"/>
</dbReference>
<dbReference type="STRING" id="214684.Q5K948"/>
<evidence type="ECO:0000313" key="4">
    <source>
        <dbReference type="Proteomes" id="UP000002149"/>
    </source>
</evidence>
<dbReference type="InterPro" id="IPR046341">
    <property type="entry name" value="SET_dom_sf"/>
</dbReference>
<organism evidence="3 4">
    <name type="scientific">Cryptococcus deneoformans (strain JEC21 / ATCC MYA-565)</name>
    <name type="common">Cryptococcus neoformans var. neoformans serotype D</name>
    <dbReference type="NCBI Taxonomy" id="214684"/>
    <lineage>
        <taxon>Eukaryota</taxon>
        <taxon>Fungi</taxon>
        <taxon>Dikarya</taxon>
        <taxon>Basidiomycota</taxon>
        <taxon>Agaricomycotina</taxon>
        <taxon>Tremellomycetes</taxon>
        <taxon>Tremellales</taxon>
        <taxon>Cryptococcaceae</taxon>
        <taxon>Cryptococcus</taxon>
        <taxon>Cryptococcus neoformans species complex</taxon>
    </lineage>
</organism>
<dbReference type="PaxDb" id="214684-Q5K948"/>
<dbReference type="Proteomes" id="UP000002149">
    <property type="component" value="Chromosome 11"/>
</dbReference>
<dbReference type="Pfam" id="PF00856">
    <property type="entry name" value="SET"/>
    <property type="match status" value="1"/>
</dbReference>
<dbReference type="VEuPathDB" id="FungiDB:CNK03220"/>
<dbReference type="GeneID" id="3254697"/>
<evidence type="ECO:0000256" key="1">
    <source>
        <dbReference type="SAM" id="MobiDB-lite"/>
    </source>
</evidence>
<dbReference type="SUPFAM" id="SSF82199">
    <property type="entry name" value="SET domain"/>
    <property type="match status" value="1"/>
</dbReference>
<evidence type="ECO:0000313" key="3">
    <source>
        <dbReference type="EMBL" id="AAW46397.2"/>
    </source>
</evidence>
<accession>Q5K948</accession>
<dbReference type="GO" id="GO:0016279">
    <property type="term" value="F:protein-lysine N-methyltransferase activity"/>
    <property type="evidence" value="ECO:0000318"/>
    <property type="project" value="GO_Central"/>
</dbReference>